<keyword evidence="10" id="KW-1185">Reference proteome</keyword>
<evidence type="ECO:0000256" key="2">
    <source>
        <dbReference type="ARBA" id="ARBA00022603"/>
    </source>
</evidence>
<evidence type="ECO:0000256" key="1">
    <source>
        <dbReference type="ARBA" id="ARBA00022555"/>
    </source>
</evidence>
<dbReference type="GO" id="GO:0008033">
    <property type="term" value="P:tRNA processing"/>
    <property type="evidence" value="ECO:0007669"/>
    <property type="project" value="UniProtKB-UniRule"/>
</dbReference>
<evidence type="ECO:0000256" key="5">
    <source>
        <dbReference type="ARBA" id="ARBA00022694"/>
    </source>
</evidence>
<keyword evidence="5 7" id="KW-0819">tRNA processing</keyword>
<dbReference type="GO" id="GO:0000049">
    <property type="term" value="F:tRNA binding"/>
    <property type="evidence" value="ECO:0007669"/>
    <property type="project" value="UniProtKB-UniRule"/>
</dbReference>
<gene>
    <name evidence="9" type="ORF">EVEC_LOCUS5228</name>
</gene>
<dbReference type="EMBL" id="UXUI01008095">
    <property type="protein sequence ID" value="VDD90477.1"/>
    <property type="molecule type" value="Genomic_DNA"/>
</dbReference>
<dbReference type="Proteomes" id="UP000274131">
    <property type="component" value="Unassembled WGS sequence"/>
</dbReference>
<protein>
    <submittedName>
        <fullName evidence="11">PC4 domain-containing protein</fullName>
    </submittedName>
</protein>
<evidence type="ECO:0000313" key="10">
    <source>
        <dbReference type="Proteomes" id="UP000274131"/>
    </source>
</evidence>
<dbReference type="PROSITE" id="PS51626">
    <property type="entry name" value="SAM_MT_TRM1"/>
    <property type="match status" value="1"/>
</dbReference>
<feature type="region of interest" description="Disordered" evidence="8">
    <location>
        <begin position="114"/>
        <end position="144"/>
    </location>
</feature>
<dbReference type="Pfam" id="PF02005">
    <property type="entry name" value="TRM"/>
    <property type="match status" value="1"/>
</dbReference>
<evidence type="ECO:0000256" key="4">
    <source>
        <dbReference type="ARBA" id="ARBA00022691"/>
    </source>
</evidence>
<sequence>MKCFTRLPVLLQRGQRLPFRSHNLIAVKIAQPMSETKMAKTVPVSYNSKVDPSSATVENHNDHTENIFTEGLVKIQLRSPTGTFYNPVQEFNRDLTVLVLRQFVEDRIATLKAEDDLSSSSPKPKKRKKLFVEREGLGGCEGRR</sequence>
<organism evidence="11">
    <name type="scientific">Enterobius vermicularis</name>
    <name type="common">Human pinworm</name>
    <dbReference type="NCBI Taxonomy" id="51028"/>
    <lineage>
        <taxon>Eukaryota</taxon>
        <taxon>Metazoa</taxon>
        <taxon>Ecdysozoa</taxon>
        <taxon>Nematoda</taxon>
        <taxon>Chromadorea</taxon>
        <taxon>Rhabditida</taxon>
        <taxon>Spirurina</taxon>
        <taxon>Oxyuridomorpha</taxon>
        <taxon>Oxyuroidea</taxon>
        <taxon>Oxyuridae</taxon>
        <taxon>Enterobius</taxon>
    </lineage>
</organism>
<reference evidence="9 10" key="2">
    <citation type="submission" date="2018-10" db="EMBL/GenBank/DDBJ databases">
        <authorList>
            <consortium name="Pathogen Informatics"/>
        </authorList>
    </citation>
    <scope>NUCLEOTIDE SEQUENCE [LARGE SCALE GENOMIC DNA]</scope>
</reference>
<dbReference type="Gene3D" id="3.40.50.150">
    <property type="entry name" value="Vaccinia Virus protein VP39"/>
    <property type="match status" value="1"/>
</dbReference>
<dbReference type="GO" id="GO:0016423">
    <property type="term" value="F:tRNA (guanine) methyltransferase activity"/>
    <property type="evidence" value="ECO:0007669"/>
    <property type="project" value="InterPro"/>
</dbReference>
<keyword evidence="4 7" id="KW-0949">S-adenosyl-L-methionine</keyword>
<proteinExistence type="inferred from homology"/>
<dbReference type="STRING" id="51028.A0A0N4V5U8"/>
<accession>A0A0N4V5U8</accession>
<feature type="compositionally biased region" description="Basic and acidic residues" evidence="8">
    <location>
        <begin position="130"/>
        <end position="144"/>
    </location>
</feature>
<dbReference type="InterPro" id="IPR002905">
    <property type="entry name" value="Trm1"/>
</dbReference>
<evidence type="ECO:0000313" key="9">
    <source>
        <dbReference type="EMBL" id="VDD90477.1"/>
    </source>
</evidence>
<keyword evidence="6 7" id="KW-0694">RNA-binding</keyword>
<keyword evidence="3 7" id="KW-0808">Transferase</keyword>
<dbReference type="AlphaFoldDB" id="A0A0N4V5U8"/>
<dbReference type="GO" id="GO:0032259">
    <property type="term" value="P:methylation"/>
    <property type="evidence" value="ECO:0007669"/>
    <property type="project" value="UniProtKB-UniRule"/>
</dbReference>
<dbReference type="WBParaSite" id="EVEC_0000561701-mRNA-1">
    <property type="protein sequence ID" value="EVEC_0000561701-mRNA-1"/>
    <property type="gene ID" value="EVEC_0000561701"/>
</dbReference>
<keyword evidence="2 7" id="KW-0489">Methyltransferase</keyword>
<evidence type="ECO:0000256" key="6">
    <source>
        <dbReference type="ARBA" id="ARBA00022884"/>
    </source>
</evidence>
<evidence type="ECO:0000256" key="7">
    <source>
        <dbReference type="PROSITE-ProRule" id="PRU00958"/>
    </source>
</evidence>
<keyword evidence="1 7" id="KW-0820">tRNA-binding</keyword>
<reference evidence="11" key="1">
    <citation type="submission" date="2017-02" db="UniProtKB">
        <authorList>
            <consortium name="WormBaseParasite"/>
        </authorList>
    </citation>
    <scope>IDENTIFICATION</scope>
</reference>
<comment type="similarity">
    <text evidence="7">Belongs to the class I-like SAM-binding methyltransferase superfamily. Trm1 family.</text>
</comment>
<dbReference type="InterPro" id="IPR029063">
    <property type="entry name" value="SAM-dependent_MTases_sf"/>
</dbReference>
<name>A0A0N4V5U8_ENTVE</name>
<evidence type="ECO:0000256" key="8">
    <source>
        <dbReference type="SAM" id="MobiDB-lite"/>
    </source>
</evidence>
<evidence type="ECO:0000256" key="3">
    <source>
        <dbReference type="ARBA" id="ARBA00022679"/>
    </source>
</evidence>
<dbReference type="OrthoDB" id="6349953at2759"/>
<evidence type="ECO:0000313" key="11">
    <source>
        <dbReference type="WBParaSite" id="EVEC_0000561701-mRNA-1"/>
    </source>
</evidence>